<name>A0A0P7YRD5_9CYAN</name>
<evidence type="ECO:0000313" key="3">
    <source>
        <dbReference type="Proteomes" id="UP000050465"/>
    </source>
</evidence>
<proteinExistence type="predicted"/>
<feature type="signal peptide" evidence="1">
    <location>
        <begin position="1"/>
        <end position="29"/>
    </location>
</feature>
<comment type="caution">
    <text evidence="2">The sequence shown here is derived from an EMBL/GenBank/DDBJ whole genome shotgun (WGS) entry which is preliminary data.</text>
</comment>
<dbReference type="AlphaFoldDB" id="A0A0P7YRD5"/>
<evidence type="ECO:0000313" key="2">
    <source>
        <dbReference type="EMBL" id="KPQ32862.1"/>
    </source>
</evidence>
<reference evidence="2 3" key="1">
    <citation type="submission" date="2015-09" db="EMBL/GenBank/DDBJ databases">
        <title>Identification and resolution of microdiversity through metagenomic sequencing of parallel consortia.</title>
        <authorList>
            <person name="Nelson W.C."/>
            <person name="Romine M.F."/>
            <person name="Lindemann S.R."/>
        </authorList>
    </citation>
    <scope>NUCLEOTIDE SEQUENCE [LARGE SCALE GENOMIC DNA]</scope>
    <source>
        <strain evidence="2">Ana</strain>
    </source>
</reference>
<feature type="chain" id="PRO_5006146582" evidence="1">
    <location>
        <begin position="30"/>
        <end position="396"/>
    </location>
</feature>
<gene>
    <name evidence="2" type="ORF">HLUCCA11_20350</name>
</gene>
<dbReference type="EMBL" id="LJZR01000044">
    <property type="protein sequence ID" value="KPQ32862.1"/>
    <property type="molecule type" value="Genomic_DNA"/>
</dbReference>
<keyword evidence="1" id="KW-0732">Signal</keyword>
<sequence length="396" mass="41993">MPMPHKPKRIAKLALTPFIIALGGLPAIAEPFAPDLPSNAALSVIAGDANSGITWGQPGSRTGSIPPEVWGVMQSQTGNLLGDTLGSDTLGSYGDIFRGSHLPENIWSIAQTQIGLPESVGQIFSNRSNGAPGSIPSEVWNVMQSQVGFPETFGNSGLDGIQQIFSGGSNPSDFSSIVNRDNWGISAFSNMAPGSLENRESAGGFNPFRHVSSWLQKTPLAKVMGSWGKRIRGVLGGSSFGFFTRNQVVKERDQANLFDQEIARMMAEPQLGESGEQWMATEAQDAMAVLGGGLQSATTAIQIAQDSQALTSTQDVAKAVAQQGGQNAALSAAILQMQAQNQASLLQLQQLTSSAIQLSANNSEGIDEANRRERAERSNALKQSASEFIYVPNVFE</sequence>
<accession>A0A0P7YRD5</accession>
<dbReference type="Proteomes" id="UP000050465">
    <property type="component" value="Unassembled WGS sequence"/>
</dbReference>
<organism evidence="2 3">
    <name type="scientific">Phormidesmis priestleyi Ana</name>
    <dbReference type="NCBI Taxonomy" id="1666911"/>
    <lineage>
        <taxon>Bacteria</taxon>
        <taxon>Bacillati</taxon>
        <taxon>Cyanobacteriota</taxon>
        <taxon>Cyanophyceae</taxon>
        <taxon>Leptolyngbyales</taxon>
        <taxon>Leptolyngbyaceae</taxon>
        <taxon>Phormidesmis</taxon>
    </lineage>
</organism>
<dbReference type="STRING" id="1666911.HLUCCA11_20350"/>
<evidence type="ECO:0000256" key="1">
    <source>
        <dbReference type="SAM" id="SignalP"/>
    </source>
</evidence>
<protein>
    <submittedName>
        <fullName evidence="2">Uncharacterized protein</fullName>
    </submittedName>
</protein>